<sequence>MSVFANLRTNPHFPCLNSLPGELSISAAPMREYAERPWCFLGEITQATIVRFFSVELSVRDSDGAGLTVIFACHDEPPQKNLQPGRAILILNPYKRPLGGGKIGIAVNDLGHFKVLPFAQIDTKCLQECQEQAKRHLGHRDDCAVLQDPDMRALFRLQWGELDEFKWSVDFEMPPITITTTGRSEISRPAERAILRIEVRDTGIHKTEVSNNVLGSTRRIKEMIEPLNAKLNGGEPAPHAAITHWTMDTLHTRSYPRDDDHGRVIGHEFSAAAHFAVKFKDFSQMASVATDISSMPYANISGIAWQLTDATRQSLMAKSRGMATEDARERATDYVRPFGKQKLLALEIDESRDSYLQNTGTYVAARMHGSVPGGRQDGDDELSFHPEDVSFSSAVTVKFTTE</sequence>
<dbReference type="Gene3D" id="3.30.70.2970">
    <property type="entry name" value="Protein of unknown function (DUF541), domain 2"/>
    <property type="match status" value="1"/>
</dbReference>
<keyword evidence="2" id="KW-1185">Reference proteome</keyword>
<accession>A0A0F8WPM8</accession>
<evidence type="ECO:0000313" key="1">
    <source>
        <dbReference type="EMBL" id="KKK13212.1"/>
    </source>
</evidence>
<dbReference type="Pfam" id="PF04402">
    <property type="entry name" value="SIMPL"/>
    <property type="match status" value="1"/>
</dbReference>
<dbReference type="EMBL" id="JZBS01003859">
    <property type="protein sequence ID" value="KKK13212.1"/>
    <property type="molecule type" value="Genomic_DNA"/>
</dbReference>
<dbReference type="OrthoDB" id="3335918at2759"/>
<evidence type="ECO:0000313" key="2">
    <source>
        <dbReference type="Proteomes" id="UP000034291"/>
    </source>
</evidence>
<organism evidence="1 2">
    <name type="scientific">Aspergillus rambellii</name>
    <dbReference type="NCBI Taxonomy" id="308745"/>
    <lineage>
        <taxon>Eukaryota</taxon>
        <taxon>Fungi</taxon>
        <taxon>Dikarya</taxon>
        <taxon>Ascomycota</taxon>
        <taxon>Pezizomycotina</taxon>
        <taxon>Eurotiomycetes</taxon>
        <taxon>Eurotiomycetidae</taxon>
        <taxon>Eurotiales</taxon>
        <taxon>Aspergillaceae</taxon>
        <taxon>Aspergillus</taxon>
        <taxon>Aspergillus subgen. Nidulantes</taxon>
    </lineage>
</organism>
<protein>
    <submittedName>
        <fullName evidence="1">Uncharacterized protein</fullName>
    </submittedName>
</protein>
<reference evidence="1 2" key="1">
    <citation type="submission" date="2015-02" db="EMBL/GenBank/DDBJ databases">
        <title>Draft Genome Sequences of Two Closely-Related Aflatoxigenic Aspergillus Species Obtained from the Cote d'Ivoire.</title>
        <authorList>
            <person name="Moore G.G."/>
            <person name="Beltz S.B."/>
            <person name="Mack B.M."/>
        </authorList>
    </citation>
    <scope>NUCLEOTIDE SEQUENCE [LARGE SCALE GENOMIC DNA]</scope>
    <source>
        <strain evidence="1 2">SRRC1468</strain>
    </source>
</reference>
<dbReference type="AlphaFoldDB" id="A0A0F8WPM8"/>
<gene>
    <name evidence="1" type="ORF">ARAM_000567</name>
</gene>
<proteinExistence type="predicted"/>
<dbReference type="Gene3D" id="3.30.110.170">
    <property type="entry name" value="Protein of unknown function (DUF541), domain 1"/>
    <property type="match status" value="1"/>
</dbReference>
<name>A0A0F8WPM8_9EURO</name>
<dbReference type="InterPro" id="IPR007497">
    <property type="entry name" value="SIMPL/DUF541"/>
</dbReference>
<dbReference type="Proteomes" id="UP000034291">
    <property type="component" value="Unassembled WGS sequence"/>
</dbReference>
<comment type="caution">
    <text evidence="1">The sequence shown here is derived from an EMBL/GenBank/DDBJ whole genome shotgun (WGS) entry which is preliminary data.</text>
</comment>